<accession>A0A174BR45</accession>
<comment type="similarity">
    <text evidence="1">Belongs to the LysR transcriptional regulatory family.</text>
</comment>
<dbReference type="PROSITE" id="PS50931">
    <property type="entry name" value="HTH_LYSR"/>
    <property type="match status" value="1"/>
</dbReference>
<keyword evidence="3" id="KW-0238">DNA-binding</keyword>
<dbReference type="Proteomes" id="UP000095546">
    <property type="component" value="Unassembled WGS sequence"/>
</dbReference>
<keyword evidence="4" id="KW-0804">Transcription</keyword>
<dbReference type="GeneID" id="83709111"/>
<keyword evidence="2" id="KW-0805">Transcription regulation</keyword>
<keyword evidence="7" id="KW-1185">Reference proteome</keyword>
<dbReference type="InterPro" id="IPR036390">
    <property type="entry name" value="WH_DNA-bd_sf"/>
</dbReference>
<dbReference type="SUPFAM" id="SSF46785">
    <property type="entry name" value="Winged helix' DNA-binding domain"/>
    <property type="match status" value="1"/>
</dbReference>
<dbReference type="Gene3D" id="1.10.10.10">
    <property type="entry name" value="Winged helix-like DNA-binding domain superfamily/Winged helix DNA-binding domain"/>
    <property type="match status" value="1"/>
</dbReference>
<dbReference type="PANTHER" id="PTHR30346:SF28">
    <property type="entry name" value="HTH-TYPE TRANSCRIPTIONAL REGULATOR CYNR"/>
    <property type="match status" value="1"/>
</dbReference>
<dbReference type="SUPFAM" id="SSF53850">
    <property type="entry name" value="Periplasmic binding protein-like II"/>
    <property type="match status" value="1"/>
</dbReference>
<dbReference type="Gene3D" id="3.40.190.10">
    <property type="entry name" value="Periplasmic binding protein-like II"/>
    <property type="match status" value="2"/>
</dbReference>
<proteinExistence type="inferred from homology"/>
<evidence type="ECO:0000259" key="5">
    <source>
        <dbReference type="PROSITE" id="PS50931"/>
    </source>
</evidence>
<dbReference type="GO" id="GO:0003700">
    <property type="term" value="F:DNA-binding transcription factor activity"/>
    <property type="evidence" value="ECO:0007669"/>
    <property type="project" value="InterPro"/>
</dbReference>
<organism evidence="6 7">
    <name type="scientific">Mitsuokella jalaludinii</name>
    <dbReference type="NCBI Taxonomy" id="187979"/>
    <lineage>
        <taxon>Bacteria</taxon>
        <taxon>Bacillati</taxon>
        <taxon>Bacillota</taxon>
        <taxon>Negativicutes</taxon>
        <taxon>Selenomonadales</taxon>
        <taxon>Selenomonadaceae</taxon>
        <taxon>Mitsuokella</taxon>
    </lineage>
</organism>
<sequence>MFELNQLEQLLAFAEYGTLSAAAEHLHLSQPALSRSMRRLEMDLSVPLFDHAKNKIALNENGELAVKYAEQIVREAKEMKESLVAHERARHTIFLGSCAPAPLWTLLPNLSALYPDMTITSEIRGLDTLQEKLLDKTYQLIALPYPIEEPGFASQEIGEEHLYFTLPSAHPLAEKKSLHLADLNGETMLLRPNLGFWTDIVKKAMPDTSFLTQDENAFDELVRFSVLPTFATDLALQRYNPPEGRVIVPIEDEAVNIHYYCCYRKNTLSKLTKLLQAKGKSKN</sequence>
<dbReference type="GO" id="GO:0003677">
    <property type="term" value="F:DNA binding"/>
    <property type="evidence" value="ECO:0007669"/>
    <property type="project" value="UniProtKB-KW"/>
</dbReference>
<dbReference type="Pfam" id="PF03466">
    <property type="entry name" value="LysR_substrate"/>
    <property type="match status" value="1"/>
</dbReference>
<evidence type="ECO:0000256" key="3">
    <source>
        <dbReference type="ARBA" id="ARBA00023125"/>
    </source>
</evidence>
<dbReference type="STRING" id="187979.ERS852385_01967"/>
<reference evidence="6 7" key="1">
    <citation type="submission" date="2015-09" db="EMBL/GenBank/DDBJ databases">
        <authorList>
            <consortium name="Pathogen Informatics"/>
        </authorList>
    </citation>
    <scope>NUCLEOTIDE SEQUENCE [LARGE SCALE GENOMIC DNA]</scope>
    <source>
        <strain evidence="6 7">2789STDY5608828</strain>
    </source>
</reference>
<evidence type="ECO:0000313" key="7">
    <source>
        <dbReference type="Proteomes" id="UP000095546"/>
    </source>
</evidence>
<dbReference type="Pfam" id="PF00126">
    <property type="entry name" value="HTH_1"/>
    <property type="match status" value="1"/>
</dbReference>
<dbReference type="CDD" id="cd05466">
    <property type="entry name" value="PBP2_LTTR_substrate"/>
    <property type="match status" value="1"/>
</dbReference>
<evidence type="ECO:0000313" key="6">
    <source>
        <dbReference type="EMBL" id="CUO03224.1"/>
    </source>
</evidence>
<evidence type="ECO:0000256" key="2">
    <source>
        <dbReference type="ARBA" id="ARBA00023015"/>
    </source>
</evidence>
<protein>
    <submittedName>
        <fullName evidence="6">Cyn operon transcriptional activator</fullName>
    </submittedName>
</protein>
<feature type="domain" description="HTH lysR-type" evidence="5">
    <location>
        <begin position="2"/>
        <end position="59"/>
    </location>
</feature>
<evidence type="ECO:0000256" key="1">
    <source>
        <dbReference type="ARBA" id="ARBA00009437"/>
    </source>
</evidence>
<name>A0A174BR45_9FIRM</name>
<dbReference type="PANTHER" id="PTHR30346">
    <property type="entry name" value="TRANSCRIPTIONAL DUAL REGULATOR HCAR-RELATED"/>
    <property type="match status" value="1"/>
</dbReference>
<dbReference type="GO" id="GO:0032993">
    <property type="term" value="C:protein-DNA complex"/>
    <property type="evidence" value="ECO:0007669"/>
    <property type="project" value="TreeGrafter"/>
</dbReference>
<dbReference type="InterPro" id="IPR036388">
    <property type="entry name" value="WH-like_DNA-bd_sf"/>
</dbReference>
<dbReference type="RefSeq" id="WP_055162649.1">
    <property type="nucleotide sequence ID" value="NZ_CABIWZ010000021.1"/>
</dbReference>
<dbReference type="EMBL" id="CYYU01000021">
    <property type="protein sequence ID" value="CUO03224.1"/>
    <property type="molecule type" value="Genomic_DNA"/>
</dbReference>
<dbReference type="InterPro" id="IPR000847">
    <property type="entry name" value="LysR_HTH_N"/>
</dbReference>
<dbReference type="PRINTS" id="PR00039">
    <property type="entry name" value="HTHLYSR"/>
</dbReference>
<dbReference type="AlphaFoldDB" id="A0A174BR45"/>
<evidence type="ECO:0000256" key="4">
    <source>
        <dbReference type="ARBA" id="ARBA00023163"/>
    </source>
</evidence>
<dbReference type="InterPro" id="IPR005119">
    <property type="entry name" value="LysR_subst-bd"/>
</dbReference>
<gene>
    <name evidence="6" type="primary">cynR_7</name>
    <name evidence="6" type="ORF">ERS852385_01967</name>
</gene>